<keyword evidence="5" id="KW-0679">Respiratory chain</keyword>
<dbReference type="InterPro" id="IPR014222">
    <property type="entry name" value="Cyt_c_oxidase_su2"/>
</dbReference>
<dbReference type="SUPFAM" id="SSF49503">
    <property type="entry name" value="Cupredoxins"/>
    <property type="match status" value="1"/>
</dbReference>
<proteinExistence type="inferred from homology"/>
<keyword evidence="8" id="KW-1278">Translocase</keyword>
<accession>A0A6J6E2E7</accession>
<comment type="similarity">
    <text evidence="2">Belongs to the cytochrome c oxidase subunit 2 family.</text>
</comment>
<organism evidence="17">
    <name type="scientific">freshwater metagenome</name>
    <dbReference type="NCBI Taxonomy" id="449393"/>
    <lineage>
        <taxon>unclassified sequences</taxon>
        <taxon>metagenomes</taxon>
        <taxon>ecological metagenomes</taxon>
    </lineage>
</organism>
<evidence type="ECO:0000256" key="8">
    <source>
        <dbReference type="ARBA" id="ARBA00022967"/>
    </source>
</evidence>
<feature type="domain" description="Cytochrome oxidase subunit II transmembrane region profile" evidence="16">
    <location>
        <begin position="29"/>
        <end position="125"/>
    </location>
</feature>
<dbReference type="NCBIfam" id="TIGR02866">
    <property type="entry name" value="CoxB"/>
    <property type="match status" value="1"/>
</dbReference>
<dbReference type="CDD" id="cd13919">
    <property type="entry name" value="CuRO_HCO_II_like_5"/>
    <property type="match status" value="1"/>
</dbReference>
<dbReference type="EMBL" id="CAEZTT010000015">
    <property type="protein sequence ID" value="CAB4570522.1"/>
    <property type="molecule type" value="Genomic_DNA"/>
</dbReference>
<dbReference type="Pfam" id="PF00116">
    <property type="entry name" value="COX2"/>
    <property type="match status" value="1"/>
</dbReference>
<dbReference type="GO" id="GO:0016020">
    <property type="term" value="C:membrane"/>
    <property type="evidence" value="ECO:0007669"/>
    <property type="project" value="UniProtKB-SubCell"/>
</dbReference>
<dbReference type="InterPro" id="IPR011759">
    <property type="entry name" value="Cyt_c_oxidase_su2_TM_dom"/>
</dbReference>
<evidence type="ECO:0000256" key="12">
    <source>
        <dbReference type="ARBA" id="ARBA00023136"/>
    </source>
</evidence>
<evidence type="ECO:0000259" key="16">
    <source>
        <dbReference type="PROSITE" id="PS50999"/>
    </source>
</evidence>
<evidence type="ECO:0000256" key="1">
    <source>
        <dbReference type="ARBA" id="ARBA00004141"/>
    </source>
</evidence>
<dbReference type="GO" id="GO:0042773">
    <property type="term" value="P:ATP synthesis coupled electron transport"/>
    <property type="evidence" value="ECO:0007669"/>
    <property type="project" value="TreeGrafter"/>
</dbReference>
<dbReference type="InterPro" id="IPR001505">
    <property type="entry name" value="Copper_CuA"/>
</dbReference>
<dbReference type="Gene3D" id="1.10.287.90">
    <property type="match status" value="1"/>
</dbReference>
<reference evidence="17" key="1">
    <citation type="submission" date="2020-05" db="EMBL/GenBank/DDBJ databases">
        <authorList>
            <person name="Chiriac C."/>
            <person name="Salcher M."/>
            <person name="Ghai R."/>
            <person name="Kavagutti S V."/>
        </authorList>
    </citation>
    <scope>NUCLEOTIDE SEQUENCE</scope>
</reference>
<dbReference type="GO" id="GO:0004129">
    <property type="term" value="F:cytochrome-c oxidase activity"/>
    <property type="evidence" value="ECO:0007669"/>
    <property type="project" value="UniProtKB-EC"/>
</dbReference>
<evidence type="ECO:0000256" key="9">
    <source>
        <dbReference type="ARBA" id="ARBA00022982"/>
    </source>
</evidence>
<comment type="subcellular location">
    <subcellularLocation>
        <location evidence="1">Membrane</location>
        <topology evidence="1">Multi-pass membrane protein</topology>
    </subcellularLocation>
</comment>
<evidence type="ECO:0000256" key="11">
    <source>
        <dbReference type="ARBA" id="ARBA00023008"/>
    </source>
</evidence>
<evidence type="ECO:0000256" key="5">
    <source>
        <dbReference type="ARBA" id="ARBA00022660"/>
    </source>
</evidence>
<evidence type="ECO:0000256" key="4">
    <source>
        <dbReference type="ARBA" id="ARBA00022448"/>
    </source>
</evidence>
<evidence type="ECO:0000259" key="15">
    <source>
        <dbReference type="PROSITE" id="PS50857"/>
    </source>
</evidence>
<dbReference type="PANTHER" id="PTHR22888:SF9">
    <property type="entry name" value="CYTOCHROME C OXIDASE SUBUNIT 2"/>
    <property type="match status" value="1"/>
</dbReference>
<evidence type="ECO:0000256" key="7">
    <source>
        <dbReference type="ARBA" id="ARBA00022723"/>
    </source>
</evidence>
<evidence type="ECO:0000256" key="10">
    <source>
        <dbReference type="ARBA" id="ARBA00022989"/>
    </source>
</evidence>
<evidence type="ECO:0000256" key="2">
    <source>
        <dbReference type="ARBA" id="ARBA00007866"/>
    </source>
</evidence>
<dbReference type="PROSITE" id="PS51257">
    <property type="entry name" value="PROKAR_LIPOPROTEIN"/>
    <property type="match status" value="1"/>
</dbReference>
<name>A0A6J6E2E7_9ZZZZ</name>
<keyword evidence="7" id="KW-0479">Metal-binding</keyword>
<evidence type="ECO:0000256" key="14">
    <source>
        <dbReference type="SAM" id="Phobius"/>
    </source>
</evidence>
<dbReference type="Gene3D" id="2.60.40.420">
    <property type="entry name" value="Cupredoxins - blue copper proteins"/>
    <property type="match status" value="1"/>
</dbReference>
<evidence type="ECO:0000256" key="13">
    <source>
        <dbReference type="ARBA" id="ARBA00031389"/>
    </source>
</evidence>
<dbReference type="InterPro" id="IPR002429">
    <property type="entry name" value="CcO_II-like_C"/>
</dbReference>
<evidence type="ECO:0000256" key="6">
    <source>
        <dbReference type="ARBA" id="ARBA00022692"/>
    </source>
</evidence>
<dbReference type="AlphaFoldDB" id="A0A6J6E2E7"/>
<gene>
    <name evidence="17" type="ORF">UFOPK1726_00250</name>
</gene>
<sequence>MAGQRLTLRRIAILVVLLPILASCGMVADNEFTRVGFPEPATQEGPGIIELWQGFWIVAIAVGLLVIGLLVFASIKFRRKSEDEVPPQVRYNIPLEILYTVVPLIIVLALFGFTAKEQNKLTALTDEYTHVVNVVGFRWSWSFNYIDSNVYETGTPGVVPTLYLPVDEKVRFELTSPDVLHSFWIPSFLFKMDIVPGAINRFELTPDKVGTYVGKCAELCGQDHARMLFNVKVVERPEYDQYIASLRAKGQTGMIPPGILPRGETITNAGAN</sequence>
<dbReference type="GO" id="GO:0005507">
    <property type="term" value="F:copper ion binding"/>
    <property type="evidence" value="ECO:0007669"/>
    <property type="project" value="InterPro"/>
</dbReference>
<keyword evidence="6 14" id="KW-0812">Transmembrane</keyword>
<dbReference type="Pfam" id="PF02790">
    <property type="entry name" value="COX2_TM"/>
    <property type="match status" value="1"/>
</dbReference>
<dbReference type="PROSITE" id="PS50857">
    <property type="entry name" value="COX2_CUA"/>
    <property type="match status" value="1"/>
</dbReference>
<protein>
    <recommendedName>
        <fullName evidence="3">cytochrome-c oxidase</fullName>
        <ecNumber evidence="3">7.1.1.9</ecNumber>
    </recommendedName>
    <alternativeName>
        <fullName evidence="13">Cytochrome c oxidase polypeptide II</fullName>
    </alternativeName>
</protein>
<dbReference type="PROSITE" id="PS00078">
    <property type="entry name" value="COX2"/>
    <property type="match status" value="1"/>
</dbReference>
<dbReference type="PROSITE" id="PS50999">
    <property type="entry name" value="COX2_TM"/>
    <property type="match status" value="1"/>
</dbReference>
<dbReference type="InterPro" id="IPR008972">
    <property type="entry name" value="Cupredoxin"/>
</dbReference>
<keyword evidence="10 14" id="KW-1133">Transmembrane helix</keyword>
<dbReference type="GO" id="GO:0016491">
    <property type="term" value="F:oxidoreductase activity"/>
    <property type="evidence" value="ECO:0007669"/>
    <property type="project" value="InterPro"/>
</dbReference>
<dbReference type="InterPro" id="IPR036257">
    <property type="entry name" value="Cyt_c_oxidase_su2_TM_sf"/>
</dbReference>
<keyword evidence="12 14" id="KW-0472">Membrane</keyword>
<dbReference type="InterPro" id="IPR045187">
    <property type="entry name" value="CcO_II"/>
</dbReference>
<evidence type="ECO:0000313" key="17">
    <source>
        <dbReference type="EMBL" id="CAB4570522.1"/>
    </source>
</evidence>
<dbReference type="PANTHER" id="PTHR22888">
    <property type="entry name" value="CYTOCHROME C OXIDASE, SUBUNIT II"/>
    <property type="match status" value="1"/>
</dbReference>
<evidence type="ECO:0000256" key="3">
    <source>
        <dbReference type="ARBA" id="ARBA00012949"/>
    </source>
</evidence>
<feature type="transmembrane region" description="Helical" evidence="14">
    <location>
        <begin position="93"/>
        <end position="113"/>
    </location>
</feature>
<dbReference type="PRINTS" id="PR01166">
    <property type="entry name" value="CYCOXIDASEII"/>
</dbReference>
<dbReference type="EC" id="7.1.1.9" evidence="3"/>
<keyword evidence="4" id="KW-0813">Transport</keyword>
<keyword evidence="9" id="KW-0249">Electron transport</keyword>
<keyword evidence="11" id="KW-0186">Copper</keyword>
<feature type="transmembrane region" description="Helical" evidence="14">
    <location>
        <begin position="51"/>
        <end position="72"/>
    </location>
</feature>
<feature type="domain" description="Cytochrome oxidase subunit II copper A binding" evidence="15">
    <location>
        <begin position="127"/>
        <end position="245"/>
    </location>
</feature>
<dbReference type="SUPFAM" id="SSF81464">
    <property type="entry name" value="Cytochrome c oxidase subunit II-like, transmembrane region"/>
    <property type="match status" value="1"/>
</dbReference>